<organism evidence="2 3">
    <name type="scientific">Erythroxylum novogranatense</name>
    <dbReference type="NCBI Taxonomy" id="1862640"/>
    <lineage>
        <taxon>Eukaryota</taxon>
        <taxon>Viridiplantae</taxon>
        <taxon>Streptophyta</taxon>
        <taxon>Embryophyta</taxon>
        <taxon>Tracheophyta</taxon>
        <taxon>Spermatophyta</taxon>
        <taxon>Magnoliopsida</taxon>
        <taxon>eudicotyledons</taxon>
        <taxon>Gunneridae</taxon>
        <taxon>Pentapetalae</taxon>
        <taxon>rosids</taxon>
        <taxon>fabids</taxon>
        <taxon>Malpighiales</taxon>
        <taxon>Erythroxylaceae</taxon>
        <taxon>Erythroxylum</taxon>
    </lineage>
</organism>
<dbReference type="Pfam" id="PF13456">
    <property type="entry name" value="RVT_3"/>
    <property type="match status" value="1"/>
</dbReference>
<dbReference type="InterPro" id="IPR002156">
    <property type="entry name" value="RNaseH_domain"/>
</dbReference>
<dbReference type="Proteomes" id="UP001159364">
    <property type="component" value="Linkage Group LG01"/>
</dbReference>
<evidence type="ECO:0000313" key="3">
    <source>
        <dbReference type="Proteomes" id="UP001159364"/>
    </source>
</evidence>
<dbReference type="GO" id="GO:0004523">
    <property type="term" value="F:RNA-DNA hybrid ribonuclease activity"/>
    <property type="evidence" value="ECO:0007669"/>
    <property type="project" value="InterPro"/>
</dbReference>
<evidence type="ECO:0000259" key="1">
    <source>
        <dbReference type="Pfam" id="PF13456"/>
    </source>
</evidence>
<dbReference type="AlphaFoldDB" id="A0AAV8U7P5"/>
<dbReference type="CDD" id="cd06222">
    <property type="entry name" value="RNase_H_like"/>
    <property type="match status" value="1"/>
</dbReference>
<gene>
    <name evidence="2" type="ORF">K2173_023162</name>
</gene>
<dbReference type="InterPro" id="IPR012337">
    <property type="entry name" value="RNaseH-like_sf"/>
</dbReference>
<reference evidence="2 3" key="1">
    <citation type="submission" date="2021-09" db="EMBL/GenBank/DDBJ databases">
        <title>Genomic insights and catalytic innovation underlie evolution of tropane alkaloids biosynthesis.</title>
        <authorList>
            <person name="Wang Y.-J."/>
            <person name="Tian T."/>
            <person name="Huang J.-P."/>
            <person name="Huang S.-X."/>
        </authorList>
    </citation>
    <scope>NUCLEOTIDE SEQUENCE [LARGE SCALE GENOMIC DNA]</scope>
    <source>
        <strain evidence="2">KIB-2018</strain>
        <tissue evidence="2">Leaf</tissue>
    </source>
</reference>
<comment type="caution">
    <text evidence="2">The sequence shown here is derived from an EMBL/GenBank/DDBJ whole genome shotgun (WGS) entry which is preliminary data.</text>
</comment>
<proteinExistence type="predicted"/>
<evidence type="ECO:0000313" key="2">
    <source>
        <dbReference type="EMBL" id="KAJ8775397.1"/>
    </source>
</evidence>
<name>A0AAV8U7P5_9ROSI</name>
<dbReference type="GO" id="GO:0003676">
    <property type="term" value="F:nucleic acid binding"/>
    <property type="evidence" value="ECO:0007669"/>
    <property type="project" value="InterPro"/>
</dbReference>
<feature type="domain" description="RNase H type-1" evidence="1">
    <location>
        <begin position="15"/>
        <end position="115"/>
    </location>
</feature>
<dbReference type="EMBL" id="JAIWQS010000001">
    <property type="protein sequence ID" value="KAJ8775397.1"/>
    <property type="molecule type" value="Genomic_DNA"/>
</dbReference>
<sequence>MLSRIFAFIEASRRIGSGLVTWTADGGFLHTFTSSRPGGFSPRMAEVYALRLSLEQASTRCMGRGVVFTDAQSLVHALRSDVPDWSEFGSLIQDCRILLEQRPDISVSWVSRRDNFFVSPPVCNTNFL</sequence>
<dbReference type="InterPro" id="IPR044730">
    <property type="entry name" value="RNase_H-like_dom_plant"/>
</dbReference>
<dbReference type="Gene3D" id="3.30.420.10">
    <property type="entry name" value="Ribonuclease H-like superfamily/Ribonuclease H"/>
    <property type="match status" value="1"/>
</dbReference>
<dbReference type="SUPFAM" id="SSF53098">
    <property type="entry name" value="Ribonuclease H-like"/>
    <property type="match status" value="1"/>
</dbReference>
<protein>
    <recommendedName>
        <fullName evidence="1">RNase H type-1 domain-containing protein</fullName>
    </recommendedName>
</protein>
<keyword evidence="3" id="KW-1185">Reference proteome</keyword>
<accession>A0AAV8U7P5</accession>
<dbReference type="InterPro" id="IPR036397">
    <property type="entry name" value="RNaseH_sf"/>
</dbReference>